<feature type="region of interest" description="Disordered" evidence="2">
    <location>
        <begin position="470"/>
        <end position="489"/>
    </location>
</feature>
<name>A0A0G4EZA6_VITBC</name>
<feature type="region of interest" description="Disordered" evidence="2">
    <location>
        <begin position="511"/>
        <end position="554"/>
    </location>
</feature>
<gene>
    <name evidence="3" type="ORF">Vbra_8545</name>
</gene>
<feature type="compositionally biased region" description="Polar residues" evidence="2">
    <location>
        <begin position="1"/>
        <end position="16"/>
    </location>
</feature>
<feature type="compositionally biased region" description="Polar residues" evidence="2">
    <location>
        <begin position="298"/>
        <end position="308"/>
    </location>
</feature>
<keyword evidence="1" id="KW-0175">Coiled coil</keyword>
<evidence type="ECO:0000313" key="3">
    <source>
        <dbReference type="EMBL" id="CEM04112.1"/>
    </source>
</evidence>
<feature type="region of interest" description="Disordered" evidence="2">
    <location>
        <begin position="286"/>
        <end position="342"/>
    </location>
</feature>
<dbReference type="AlphaFoldDB" id="A0A0G4EZA6"/>
<evidence type="ECO:0000256" key="1">
    <source>
        <dbReference type="SAM" id="Coils"/>
    </source>
</evidence>
<accession>A0A0G4EZA6</accession>
<protein>
    <submittedName>
        <fullName evidence="3">Uncharacterized protein</fullName>
    </submittedName>
</protein>
<dbReference type="EMBL" id="CDMY01000347">
    <property type="protein sequence ID" value="CEM04112.1"/>
    <property type="molecule type" value="Genomic_DNA"/>
</dbReference>
<reference evidence="3 4" key="1">
    <citation type="submission" date="2014-11" db="EMBL/GenBank/DDBJ databases">
        <authorList>
            <person name="Zhu J."/>
            <person name="Qi W."/>
            <person name="Song R."/>
        </authorList>
    </citation>
    <scope>NUCLEOTIDE SEQUENCE [LARGE SCALE GENOMIC DNA]</scope>
</reference>
<feature type="region of interest" description="Disordered" evidence="2">
    <location>
        <begin position="98"/>
        <end position="120"/>
    </location>
</feature>
<dbReference type="Proteomes" id="UP000041254">
    <property type="component" value="Unassembled WGS sequence"/>
</dbReference>
<dbReference type="InParanoid" id="A0A0G4EZA6"/>
<feature type="region of interest" description="Disordered" evidence="2">
    <location>
        <begin position="33"/>
        <end position="54"/>
    </location>
</feature>
<feature type="coiled-coil region" evidence="1">
    <location>
        <begin position="148"/>
        <end position="211"/>
    </location>
</feature>
<feature type="compositionally biased region" description="Basic and acidic residues" evidence="2">
    <location>
        <begin position="318"/>
        <end position="328"/>
    </location>
</feature>
<sequence length="592" mass="65772">MSSTFNEQHWQPSGFPNHSWKVDRIRPLTNTAAFRSRTSTSSTDLPFDASAADNNRPVRFQGTFAEQQGGLPDGGAAGFQGQATANHEDWFADPFFSQEDPFAESSHDEAPRPRYVGLGERRGPLSVTAESDNLDQRRPSFPRLFVYCRHLEEQNRNLTRKLRDREDDFKRMGAGLAAKQDEELCRLQDAQRQTEEQLRRQESLLASEKEQTRKLEGGRRQLLDGLLDAFGPLLAVIRAAVVTGKEGDKIRAALRALEALVAPVAETEDGFQPVLRRLHEVRDFHERHPANDTPPVSRATQTDQQPTLHASAASHCLWSDRSEEDPRIDSSAATPLPHSLHGIISQPESAKTAEDKRRPSTPPFLTFSRLSAFAKRQDGYELHHHVMPPTVPSVSTLRKRAGNLVKMSSQEPSSSSATAAFDRQLPALQPEPVIGHPLLPHATALLPPAPYAYNVMPPADYASLLRLSPRTTSHSRRPEVSPGARSNKLSESRRALRCVACCSRHRPVRGVPYATPPRTPPRARPLTKRQIGGSGPSWPFADEQQQMDARKVDWRRDASASVGVGTYVASSLPPTPGYVLIPTTPPMNKRRR</sequence>
<organism evidence="3 4">
    <name type="scientific">Vitrella brassicaformis (strain CCMP3155)</name>
    <dbReference type="NCBI Taxonomy" id="1169540"/>
    <lineage>
        <taxon>Eukaryota</taxon>
        <taxon>Sar</taxon>
        <taxon>Alveolata</taxon>
        <taxon>Colpodellida</taxon>
        <taxon>Vitrellaceae</taxon>
        <taxon>Vitrella</taxon>
    </lineage>
</organism>
<proteinExistence type="predicted"/>
<dbReference type="VEuPathDB" id="CryptoDB:Vbra_8545"/>
<evidence type="ECO:0000256" key="2">
    <source>
        <dbReference type="SAM" id="MobiDB-lite"/>
    </source>
</evidence>
<feature type="compositionally biased region" description="Low complexity" evidence="2">
    <location>
        <begin position="33"/>
        <end position="43"/>
    </location>
</feature>
<feature type="compositionally biased region" description="Pro residues" evidence="2">
    <location>
        <begin position="514"/>
        <end position="523"/>
    </location>
</feature>
<evidence type="ECO:0000313" key="4">
    <source>
        <dbReference type="Proteomes" id="UP000041254"/>
    </source>
</evidence>
<keyword evidence="4" id="KW-1185">Reference proteome</keyword>
<feature type="region of interest" description="Disordered" evidence="2">
    <location>
        <begin position="573"/>
        <end position="592"/>
    </location>
</feature>
<feature type="region of interest" description="Disordered" evidence="2">
    <location>
        <begin position="1"/>
        <end position="21"/>
    </location>
</feature>